<evidence type="ECO:0000256" key="3">
    <source>
        <dbReference type="ARBA" id="ARBA00022692"/>
    </source>
</evidence>
<evidence type="ECO:0000256" key="9">
    <source>
        <dbReference type="RuleBase" id="RU003945"/>
    </source>
</evidence>
<feature type="region of interest" description="Disordered" evidence="10">
    <location>
        <begin position="433"/>
        <end position="470"/>
    </location>
</feature>
<dbReference type="InterPro" id="IPR001708">
    <property type="entry name" value="YidC/ALB3/OXA1/COX18"/>
</dbReference>
<comment type="similarity">
    <text evidence="2 9">Belongs to the OXA1/ALB3/YidC family.</text>
</comment>
<dbReference type="GO" id="GO:0005743">
    <property type="term" value="C:mitochondrial inner membrane"/>
    <property type="evidence" value="ECO:0007669"/>
    <property type="project" value="UniProtKB-SubCell"/>
</dbReference>
<evidence type="ECO:0000259" key="12">
    <source>
        <dbReference type="Pfam" id="PF02096"/>
    </source>
</evidence>
<dbReference type="AlphaFoldDB" id="A0AAV4X8P4"/>
<feature type="transmembrane region" description="Helical" evidence="11">
    <location>
        <begin position="262"/>
        <end position="283"/>
    </location>
</feature>
<evidence type="ECO:0000256" key="7">
    <source>
        <dbReference type="ARBA" id="ARBA00023128"/>
    </source>
</evidence>
<dbReference type="CDD" id="cd20069">
    <property type="entry name" value="5TM_Oxa1-like"/>
    <property type="match status" value="1"/>
</dbReference>
<dbReference type="Proteomes" id="UP001054945">
    <property type="component" value="Unassembled WGS sequence"/>
</dbReference>
<dbReference type="GO" id="GO:0032979">
    <property type="term" value="P:protein insertion into mitochondrial inner membrane from matrix"/>
    <property type="evidence" value="ECO:0007669"/>
    <property type="project" value="TreeGrafter"/>
</dbReference>
<feature type="transmembrane region" description="Helical" evidence="11">
    <location>
        <begin position="347"/>
        <end position="365"/>
    </location>
</feature>
<evidence type="ECO:0000313" key="13">
    <source>
        <dbReference type="EMBL" id="GIY91480.1"/>
    </source>
</evidence>
<keyword evidence="5" id="KW-0809">Transit peptide</keyword>
<dbReference type="NCBIfam" id="TIGR03592">
    <property type="entry name" value="yidC_oxa1_cterm"/>
    <property type="match status" value="1"/>
</dbReference>
<dbReference type="PANTHER" id="PTHR12428">
    <property type="entry name" value="OXA1"/>
    <property type="match status" value="1"/>
</dbReference>
<sequence length="470" mass="52389">MACNKFLTHSKISLSYNLTHKFVSNHPQSFLKLITKEASSFRSHQHISQCHYSTVFSIQKSLHRKSNLYTIVNCTTPVSFMSTKIDHEKFHVVMTNPSESNVSSTSSSTSQLSEVSSSAVDSSTIAVNATSTDVSDIAATLSTELQTASQYIEPSLASLDLAHWTPPGLIQMLLEYIHVSWGLPWWGTIVASTIVARILMFPILIKTQRNAINMSNYMPQLQYLQSRFGEARKSGNPMEASRYAYEISEYMKLHKINPLKSALLPLAQAPVFISFFLGLRGMAKAPVESMQWGGIGWTTDLTVPDPYYILPVMSCATLYVVLKIGAESGVKLEHMKLTRYLLQALPVVALPFCINFPAAVLYYWVTTNFCTLAIVSILKVQPIRDFLNLPTQRPLDPKFVLPKKGFVGSVKEAYEDQKVLATIQDRRRIDSMRFQKAGTGPLPRTYSYDPTKPRPSSAAAAALAARQQKS</sequence>
<dbReference type="EMBL" id="BPLR01017418">
    <property type="protein sequence ID" value="GIY91480.1"/>
    <property type="molecule type" value="Genomic_DNA"/>
</dbReference>
<proteinExistence type="inferred from homology"/>
<evidence type="ECO:0000256" key="2">
    <source>
        <dbReference type="ARBA" id="ARBA00009877"/>
    </source>
</evidence>
<feature type="compositionally biased region" description="Low complexity" evidence="10">
    <location>
        <begin position="458"/>
        <end position="470"/>
    </location>
</feature>
<organism evidence="13 14">
    <name type="scientific">Caerostris extrusa</name>
    <name type="common">Bark spider</name>
    <name type="synonym">Caerostris bankana</name>
    <dbReference type="NCBI Taxonomy" id="172846"/>
    <lineage>
        <taxon>Eukaryota</taxon>
        <taxon>Metazoa</taxon>
        <taxon>Ecdysozoa</taxon>
        <taxon>Arthropoda</taxon>
        <taxon>Chelicerata</taxon>
        <taxon>Arachnida</taxon>
        <taxon>Araneae</taxon>
        <taxon>Araneomorphae</taxon>
        <taxon>Entelegynae</taxon>
        <taxon>Araneoidea</taxon>
        <taxon>Araneidae</taxon>
        <taxon>Caerostris</taxon>
    </lineage>
</organism>
<dbReference type="InterPro" id="IPR028055">
    <property type="entry name" value="YidC/Oxa/ALB_C"/>
</dbReference>
<feature type="transmembrane region" description="Helical" evidence="11">
    <location>
        <begin position="307"/>
        <end position="326"/>
    </location>
</feature>
<evidence type="ECO:0000313" key="14">
    <source>
        <dbReference type="Proteomes" id="UP001054945"/>
    </source>
</evidence>
<evidence type="ECO:0000256" key="8">
    <source>
        <dbReference type="ARBA" id="ARBA00023136"/>
    </source>
</evidence>
<keyword evidence="7" id="KW-0496">Mitochondrion</keyword>
<feature type="domain" description="Membrane insertase YidC/Oxa/ALB C-terminal" evidence="12">
    <location>
        <begin position="185"/>
        <end position="374"/>
    </location>
</feature>
<comment type="subcellular location">
    <subcellularLocation>
        <location evidence="9">Membrane</location>
        <topology evidence="9">Multi-pass membrane protein</topology>
    </subcellularLocation>
    <subcellularLocation>
        <location evidence="1">Mitochondrion inner membrane</location>
        <topology evidence="1">Multi-pass membrane protein</topology>
    </subcellularLocation>
</comment>
<evidence type="ECO:0000256" key="1">
    <source>
        <dbReference type="ARBA" id="ARBA00004448"/>
    </source>
</evidence>
<dbReference type="PANTHER" id="PTHR12428:SF66">
    <property type="entry name" value="MITOCHONDRIAL INNER MEMBRANE PROTEIN OXA1L"/>
    <property type="match status" value="1"/>
</dbReference>
<evidence type="ECO:0000256" key="5">
    <source>
        <dbReference type="ARBA" id="ARBA00022946"/>
    </source>
</evidence>
<feature type="transmembrane region" description="Helical" evidence="11">
    <location>
        <begin position="183"/>
        <end position="205"/>
    </location>
</feature>
<evidence type="ECO:0000256" key="10">
    <source>
        <dbReference type="SAM" id="MobiDB-lite"/>
    </source>
</evidence>
<dbReference type="Pfam" id="PF02096">
    <property type="entry name" value="60KD_IMP"/>
    <property type="match status" value="1"/>
</dbReference>
<dbReference type="GO" id="GO:0032977">
    <property type="term" value="F:membrane insertase activity"/>
    <property type="evidence" value="ECO:0007669"/>
    <property type="project" value="InterPro"/>
</dbReference>
<name>A0AAV4X8P4_CAEEX</name>
<keyword evidence="14" id="KW-1185">Reference proteome</keyword>
<evidence type="ECO:0000256" key="11">
    <source>
        <dbReference type="SAM" id="Phobius"/>
    </source>
</evidence>
<keyword evidence="3 9" id="KW-0812">Transmembrane</keyword>
<evidence type="ECO:0000256" key="6">
    <source>
        <dbReference type="ARBA" id="ARBA00022989"/>
    </source>
</evidence>
<gene>
    <name evidence="13" type="primary">Oxa1l</name>
    <name evidence="13" type="ORF">CEXT_167271</name>
</gene>
<keyword evidence="6 11" id="KW-1133">Transmembrane helix</keyword>
<keyword evidence="8 11" id="KW-0472">Membrane</keyword>
<keyword evidence="4" id="KW-0999">Mitochondrion inner membrane</keyword>
<comment type="caution">
    <text evidence="13">The sequence shown here is derived from an EMBL/GenBank/DDBJ whole genome shotgun (WGS) entry which is preliminary data.</text>
</comment>
<protein>
    <submittedName>
        <fullName evidence="13">Mitochondrial inner membrane protein OXA1L</fullName>
    </submittedName>
</protein>
<reference evidence="13 14" key="1">
    <citation type="submission" date="2021-06" db="EMBL/GenBank/DDBJ databases">
        <title>Caerostris extrusa draft genome.</title>
        <authorList>
            <person name="Kono N."/>
            <person name="Arakawa K."/>
        </authorList>
    </citation>
    <scope>NUCLEOTIDE SEQUENCE [LARGE SCALE GENOMIC DNA]</scope>
</reference>
<accession>A0AAV4X8P4</accession>
<evidence type="ECO:0000256" key="4">
    <source>
        <dbReference type="ARBA" id="ARBA00022792"/>
    </source>
</evidence>